<evidence type="ECO:0000256" key="12">
    <source>
        <dbReference type="ARBA" id="ARBA00022843"/>
    </source>
</evidence>
<comment type="function">
    <text evidence="22">DNA polymerase that functions in several pathways of DNA repair. Involved in base excision repair (BER) responsible for repair of lesions that give rise to abasic (AP) sites in DNA. Also contributes to DNA double-strand break repair by non-homologous end joining and homologous recombination. Has both template-dependent and template-independent (terminal transferase) DNA polymerase activities. Has also a 5'-deoxyribose-5-phosphate lyase (dRP lyase) activity.</text>
</comment>
<comment type="subcellular location">
    <subcellularLocation>
        <location evidence="3">Cytoplasm</location>
    </subcellularLocation>
    <subcellularLocation>
        <location evidence="2 22">Nucleus</location>
    </subcellularLocation>
</comment>
<evidence type="ECO:0000256" key="14">
    <source>
        <dbReference type="ARBA" id="ARBA00023053"/>
    </source>
</evidence>
<keyword evidence="8" id="KW-0235">DNA replication</keyword>
<keyword evidence="4" id="KW-0488">Methylation</keyword>
<dbReference type="InterPro" id="IPR043519">
    <property type="entry name" value="NT_sf"/>
</dbReference>
<keyword evidence="16 22" id="KW-0539">Nucleus</keyword>
<protein>
    <recommendedName>
        <fullName evidence="22">DNA polymerase</fullName>
        <ecNumber evidence="22">2.7.7.7</ecNumber>
    </recommendedName>
</protein>
<dbReference type="PANTHER" id="PTHR11276:SF42">
    <property type="entry name" value="DNA POLYMERASE BETA"/>
    <property type="match status" value="1"/>
</dbReference>
<keyword evidence="7 22" id="KW-0548">Nucleotidyltransferase</keyword>
<dbReference type="GO" id="GO:0006284">
    <property type="term" value="P:base-excision repair"/>
    <property type="evidence" value="ECO:0007669"/>
    <property type="project" value="TreeGrafter"/>
</dbReference>
<dbReference type="InterPro" id="IPR027421">
    <property type="entry name" value="DNA_pol_lamdba_lyase_dom_sf"/>
</dbReference>
<feature type="domain" description="Helix-hairpin-helix DNA-binding motif class 1" evidence="23">
    <location>
        <begin position="153"/>
        <end position="172"/>
    </location>
</feature>
<evidence type="ECO:0000256" key="20">
    <source>
        <dbReference type="ARBA" id="ARBA00049244"/>
    </source>
</evidence>
<keyword evidence="9" id="KW-0479">Metal-binding</keyword>
<evidence type="ECO:0000256" key="22">
    <source>
        <dbReference type="RuleBase" id="RU366014"/>
    </source>
</evidence>
<dbReference type="InterPro" id="IPR016576">
    <property type="entry name" value="Ribosomal_mL63"/>
</dbReference>
<dbReference type="InterPro" id="IPR029398">
    <property type="entry name" value="PolB_thumb"/>
</dbReference>
<dbReference type="PRINTS" id="PR00869">
    <property type="entry name" value="DNAPOLX"/>
</dbReference>
<dbReference type="InterPro" id="IPR022312">
    <property type="entry name" value="DNA_pol_X"/>
</dbReference>
<feature type="domain" description="Helix-hairpin-helix DNA-binding motif class 1" evidence="23">
    <location>
        <begin position="194"/>
        <end position="213"/>
    </location>
</feature>
<dbReference type="GO" id="GO:0005761">
    <property type="term" value="C:mitochondrial ribosome"/>
    <property type="evidence" value="ECO:0007669"/>
    <property type="project" value="InterPro"/>
</dbReference>
<dbReference type="AlphaFoldDB" id="A0A1I8IJ74"/>
<comment type="catalytic activity">
    <reaction evidence="17">
        <text>2'-deoxyribonucleotide-(2'-deoxyribose 5'-phosphate)-2'-deoxyribonucleotide-DNA = a 3'-end 2'-deoxyribonucleotide-(2,3-dehydro-2,3-deoxyribose 5'-phosphate)-DNA + a 5'-end 5'-phospho-2'-deoxyribonucleoside-DNA + H(+)</text>
        <dbReference type="Rhea" id="RHEA:66592"/>
        <dbReference type="Rhea" id="RHEA-COMP:13180"/>
        <dbReference type="Rhea" id="RHEA-COMP:16897"/>
        <dbReference type="Rhea" id="RHEA-COMP:17067"/>
        <dbReference type="ChEBI" id="CHEBI:15378"/>
        <dbReference type="ChEBI" id="CHEBI:136412"/>
        <dbReference type="ChEBI" id="CHEBI:157695"/>
        <dbReference type="ChEBI" id="CHEBI:167181"/>
        <dbReference type="EC" id="4.2.99.18"/>
    </reaction>
</comment>
<evidence type="ECO:0000256" key="10">
    <source>
        <dbReference type="ARBA" id="ARBA00022763"/>
    </source>
</evidence>
<dbReference type="Proteomes" id="UP000095280">
    <property type="component" value="Unplaced"/>
</dbReference>
<dbReference type="Pfam" id="PF14978">
    <property type="entry name" value="MRP-63"/>
    <property type="match status" value="1"/>
</dbReference>
<dbReference type="InterPro" id="IPR003583">
    <property type="entry name" value="Hlx-hairpin-Hlx_DNA-bd_motif"/>
</dbReference>
<dbReference type="GO" id="GO:0003887">
    <property type="term" value="F:DNA-directed DNA polymerase activity"/>
    <property type="evidence" value="ECO:0007669"/>
    <property type="project" value="UniProtKB-UniRule"/>
</dbReference>
<evidence type="ECO:0000256" key="4">
    <source>
        <dbReference type="ARBA" id="ARBA00022481"/>
    </source>
</evidence>
<keyword evidence="10 22" id="KW-0227">DNA damage</keyword>
<dbReference type="SUPFAM" id="SSF81301">
    <property type="entry name" value="Nucleotidyltransferase"/>
    <property type="match status" value="1"/>
</dbReference>
<name>A0A1I8IJ74_9PLAT</name>
<dbReference type="Pfam" id="PF14716">
    <property type="entry name" value="HHH_8"/>
    <property type="match status" value="1"/>
</dbReference>
<keyword evidence="25" id="KW-1185">Reference proteome</keyword>
<proteinExistence type="inferred from homology"/>
<keyword evidence="5" id="KW-0237">DNA synthesis</keyword>
<comment type="similarity">
    <text evidence="22">Belongs to the DNA polymerase type-X family.</text>
</comment>
<dbReference type="EC" id="2.7.7.7" evidence="22"/>
<feature type="active site" description="Nucleophile; Schiff-base intermediate with DNA; for 5'-dRP lyase activity" evidence="21">
    <location>
        <position position="168"/>
    </location>
</feature>
<comment type="cofactor">
    <cofactor evidence="1">
        <name>Mg(2+)</name>
        <dbReference type="ChEBI" id="CHEBI:18420"/>
    </cofactor>
</comment>
<dbReference type="SMART" id="SM00278">
    <property type="entry name" value="HhH1"/>
    <property type="match status" value="2"/>
</dbReference>
<dbReference type="InterPro" id="IPR037160">
    <property type="entry name" value="DNA_Pol_thumb_sf"/>
</dbReference>
<evidence type="ECO:0000313" key="25">
    <source>
        <dbReference type="Proteomes" id="UP000095280"/>
    </source>
</evidence>
<dbReference type="InterPro" id="IPR028207">
    <property type="entry name" value="DNA_pol_B_palm_palm"/>
</dbReference>
<dbReference type="PANTHER" id="PTHR11276">
    <property type="entry name" value="DNA POLYMERASE TYPE-X FAMILY MEMBER"/>
    <property type="match status" value="1"/>
</dbReference>
<dbReference type="WBParaSite" id="maker-uti_cns_0013083-snap-gene-0.2-mRNA-1">
    <property type="protein sequence ID" value="maker-uti_cns_0013083-snap-gene-0.2-mRNA-1"/>
    <property type="gene ID" value="maker-uti_cns_0013083-snap-gene-0.2"/>
</dbReference>
<comment type="catalytic activity">
    <reaction evidence="18">
        <text>a 5'-end 2'-deoxyribose-2'-deoxyribonucleotide-DNA = (2E,4S)-4-hydroxypenten-2-al-5-phosphate + a 5'-end 5'-phospho-2'-deoxyribonucleoside-DNA + H(+)</text>
        <dbReference type="Rhea" id="RHEA:76255"/>
        <dbReference type="Rhea" id="RHEA-COMP:13180"/>
        <dbReference type="Rhea" id="RHEA-COMP:18657"/>
        <dbReference type="ChEBI" id="CHEBI:15378"/>
        <dbReference type="ChEBI" id="CHEBI:136412"/>
        <dbReference type="ChEBI" id="CHEBI:195194"/>
        <dbReference type="ChEBI" id="CHEBI:195195"/>
    </reaction>
</comment>
<keyword evidence="11" id="KW-0460">Magnesium</keyword>
<keyword evidence="6 22" id="KW-0808">Transferase</keyword>
<dbReference type="InterPro" id="IPR002008">
    <property type="entry name" value="DNA_pol_X_beta-like"/>
</dbReference>
<accession>A0A1I8IJ74</accession>
<dbReference type="CDD" id="cd00141">
    <property type="entry name" value="NT_POLXc"/>
    <property type="match status" value="1"/>
</dbReference>
<feature type="domain" description="DNA-directed DNA polymerase X" evidence="24">
    <location>
        <begin position="110"/>
        <end position="409"/>
    </location>
</feature>
<evidence type="ECO:0000313" key="26">
    <source>
        <dbReference type="WBParaSite" id="maker-uti_cns_0013083-snap-gene-0.2-mRNA-1"/>
    </source>
</evidence>
<dbReference type="GO" id="GO:0005634">
    <property type="term" value="C:nucleus"/>
    <property type="evidence" value="ECO:0007669"/>
    <property type="project" value="UniProtKB-SubCell"/>
</dbReference>
<evidence type="ECO:0000256" key="2">
    <source>
        <dbReference type="ARBA" id="ARBA00004123"/>
    </source>
</evidence>
<evidence type="ECO:0000256" key="6">
    <source>
        <dbReference type="ARBA" id="ARBA00022679"/>
    </source>
</evidence>
<evidence type="ECO:0000256" key="8">
    <source>
        <dbReference type="ARBA" id="ARBA00022705"/>
    </source>
</evidence>
<evidence type="ECO:0000256" key="15">
    <source>
        <dbReference type="ARBA" id="ARBA00023204"/>
    </source>
</evidence>
<evidence type="ECO:0000256" key="19">
    <source>
        <dbReference type="ARBA" id="ARBA00045548"/>
    </source>
</evidence>
<evidence type="ECO:0000256" key="3">
    <source>
        <dbReference type="ARBA" id="ARBA00004496"/>
    </source>
</evidence>
<keyword evidence="14" id="KW-0915">Sodium</keyword>
<dbReference type="Pfam" id="PF14791">
    <property type="entry name" value="DNA_pol_B_thumb"/>
    <property type="match status" value="1"/>
</dbReference>
<evidence type="ECO:0000259" key="24">
    <source>
        <dbReference type="SMART" id="SM00483"/>
    </source>
</evidence>
<dbReference type="FunFam" id="3.30.210.10:FF:000002">
    <property type="entry name" value="DNA polymerase"/>
    <property type="match status" value="1"/>
</dbReference>
<evidence type="ECO:0000256" key="16">
    <source>
        <dbReference type="ARBA" id="ARBA00023242"/>
    </source>
</evidence>
<dbReference type="Gene3D" id="3.30.460.10">
    <property type="entry name" value="Beta Polymerase, domain 2"/>
    <property type="match status" value="1"/>
</dbReference>
<dbReference type="SUPFAM" id="SSF47802">
    <property type="entry name" value="DNA polymerase beta, N-terminal domain-like"/>
    <property type="match status" value="1"/>
</dbReference>
<dbReference type="InterPro" id="IPR002054">
    <property type="entry name" value="DNA-dir_DNA_pol_X"/>
</dbReference>
<dbReference type="Pfam" id="PF14792">
    <property type="entry name" value="DNA_pol_B_palm"/>
    <property type="match status" value="1"/>
</dbReference>
<reference evidence="26" key="1">
    <citation type="submission" date="2016-11" db="UniProtKB">
        <authorList>
            <consortium name="WormBaseParasite"/>
        </authorList>
    </citation>
    <scope>IDENTIFICATION</scope>
</reference>
<dbReference type="GO" id="GO:0003677">
    <property type="term" value="F:DNA binding"/>
    <property type="evidence" value="ECO:0007669"/>
    <property type="project" value="UniProtKB-UniRule"/>
</dbReference>
<keyword evidence="15 22" id="KW-0234">DNA repair</keyword>
<keyword evidence="12" id="KW-0832">Ubl conjugation</keyword>
<dbReference type="GO" id="GO:0006303">
    <property type="term" value="P:double-strand break repair via nonhomologous end joining"/>
    <property type="evidence" value="ECO:0007669"/>
    <property type="project" value="TreeGrafter"/>
</dbReference>
<evidence type="ECO:0000256" key="5">
    <source>
        <dbReference type="ARBA" id="ARBA00022634"/>
    </source>
</evidence>
<dbReference type="GO" id="GO:0051575">
    <property type="term" value="F:5'-deoxyribose-5-phosphate lyase activity"/>
    <property type="evidence" value="ECO:0007669"/>
    <property type="project" value="RHEA"/>
</dbReference>
<dbReference type="GO" id="GO:0140078">
    <property type="term" value="F:class I DNA-(apurinic or apyrimidinic site) endonuclease activity"/>
    <property type="evidence" value="ECO:0007669"/>
    <property type="project" value="UniProtKB-EC"/>
</dbReference>
<evidence type="ECO:0000256" key="9">
    <source>
        <dbReference type="ARBA" id="ARBA00022723"/>
    </source>
</evidence>
<dbReference type="SMART" id="SM00483">
    <property type="entry name" value="POLXc"/>
    <property type="match status" value="1"/>
</dbReference>
<dbReference type="Gene3D" id="3.30.210.10">
    <property type="entry name" value="DNA polymerase, thumb domain"/>
    <property type="match status" value="1"/>
</dbReference>
<evidence type="ECO:0000256" key="21">
    <source>
        <dbReference type="PIRSR" id="PIRSR622312-50"/>
    </source>
</evidence>
<evidence type="ECO:0000256" key="18">
    <source>
        <dbReference type="ARBA" id="ARBA00044678"/>
    </source>
</evidence>
<evidence type="ECO:0000256" key="17">
    <source>
        <dbReference type="ARBA" id="ARBA00044632"/>
    </source>
</evidence>
<keyword evidence="13 22" id="KW-0239">DNA-directed DNA polymerase</keyword>
<dbReference type="Gene3D" id="1.10.150.110">
    <property type="entry name" value="DNA polymerase beta, N-terminal domain-like"/>
    <property type="match status" value="1"/>
</dbReference>
<dbReference type="InterPro" id="IPR010996">
    <property type="entry name" value="HHH_MUS81"/>
</dbReference>
<dbReference type="PRINTS" id="PR00870">
    <property type="entry name" value="DNAPOLXBETA"/>
</dbReference>
<evidence type="ECO:0000256" key="11">
    <source>
        <dbReference type="ARBA" id="ARBA00022842"/>
    </source>
</evidence>
<evidence type="ECO:0000256" key="1">
    <source>
        <dbReference type="ARBA" id="ARBA00001946"/>
    </source>
</evidence>
<evidence type="ECO:0000259" key="23">
    <source>
        <dbReference type="SMART" id="SM00278"/>
    </source>
</evidence>
<organism evidence="25 26">
    <name type="scientific">Macrostomum lignano</name>
    <dbReference type="NCBI Taxonomy" id="282301"/>
    <lineage>
        <taxon>Eukaryota</taxon>
        <taxon>Metazoa</taxon>
        <taxon>Spiralia</taxon>
        <taxon>Lophotrochozoa</taxon>
        <taxon>Platyhelminthes</taxon>
        <taxon>Rhabditophora</taxon>
        <taxon>Macrostomorpha</taxon>
        <taxon>Macrostomida</taxon>
        <taxon>Macrostomidae</taxon>
        <taxon>Macrostomum</taxon>
    </lineage>
</organism>
<dbReference type="GO" id="GO:0046872">
    <property type="term" value="F:metal ion binding"/>
    <property type="evidence" value="ECO:0007669"/>
    <property type="project" value="UniProtKB-UniRule"/>
</dbReference>
<dbReference type="Pfam" id="PF14520">
    <property type="entry name" value="HHH_5"/>
    <property type="match status" value="1"/>
</dbReference>
<evidence type="ECO:0000256" key="13">
    <source>
        <dbReference type="ARBA" id="ARBA00022932"/>
    </source>
</evidence>
<comment type="function">
    <text evidence="19">Repair polymerase that plays a key role in base-excision repair. During this process, the damaged base is excised by specific DNA glycosylases, the DNA backbone is nicked at the abasic site by an apurinic/apyrimidic (AP) endonuclease, and POLB removes 5'-deoxyribose-phosphate from the preincised AP site acting as a 5'-deoxyribose-phosphate lyase (5'-dRP lyase); through its DNA polymerase activity, it adds one nucleotide to the 3' end of the arising single-nucleotide gap. Conducts 'gap-filling' DNA synthesis in a stepwise distributive fashion rather than in a processive fashion as for other DNA polymerases. It is also able to cleave sugar-phosphate bonds 3' to an intact AP site, acting as an AP lyase.</text>
</comment>
<sequence length="410" mass="46856">HLSLSLLGRFVPTKSVPGSLFAGKRRVIARLTNARKSATINELLVQRENLRHLSTQYLDRRQEASIAHYRQAAEIRREEDEFYAVYAEHFRRVRPSRSLAEECRRTYLRTQNWERDKLSNYEKNKNRNLFKFKAYRKAADLIKTHPTPIKSGKQAKEMNGIGDKIAKKIDEILTTGSLKKLCEVKQDDEANSINELTKISGVGPALAKKLVSTFEDLELRIPRAEMLQLEELVLSEAKKIDPDLIATACGSFRRGASSSGDIDFLLTHQTFTEETRAREAKSKDKKKGNHLDQLITRLKNCGFITDVISHGQLKFMGICKLDSSQHHRRIDFQLIPFEQYYCGLIHFTGSDLFNIYLRGEAHKQGFILNEYSLRPLGSTGVPGEPLPVTSEEDVFDYLGIEYKGPTERSH</sequence>
<evidence type="ECO:0000256" key="7">
    <source>
        <dbReference type="ARBA" id="ARBA00022695"/>
    </source>
</evidence>
<comment type="catalytic activity">
    <reaction evidence="20 22">
        <text>DNA(n) + a 2'-deoxyribonucleoside 5'-triphosphate = DNA(n+1) + diphosphate</text>
        <dbReference type="Rhea" id="RHEA:22508"/>
        <dbReference type="Rhea" id="RHEA-COMP:17339"/>
        <dbReference type="Rhea" id="RHEA-COMP:17340"/>
        <dbReference type="ChEBI" id="CHEBI:33019"/>
        <dbReference type="ChEBI" id="CHEBI:61560"/>
        <dbReference type="ChEBI" id="CHEBI:173112"/>
        <dbReference type="EC" id="2.7.7.7"/>
    </reaction>
</comment>